<name>A0A7Z7KA43_STRAG</name>
<dbReference type="EMBL" id="UAVB01000002">
    <property type="protein sequence ID" value="SQA20054.1"/>
    <property type="molecule type" value="Genomic_DNA"/>
</dbReference>
<feature type="signal peptide" evidence="1">
    <location>
        <begin position="1"/>
        <end position="27"/>
    </location>
</feature>
<accession>A0A7Z7KA43</accession>
<dbReference type="Proteomes" id="UP000250200">
    <property type="component" value="Unassembled WGS sequence"/>
</dbReference>
<dbReference type="AlphaFoldDB" id="A0A7Z7KA43"/>
<evidence type="ECO:0000256" key="1">
    <source>
        <dbReference type="SAM" id="SignalP"/>
    </source>
</evidence>
<dbReference type="RefSeq" id="WP_000719317.1">
    <property type="nucleotide sequence ID" value="NZ_UAVB01000002.1"/>
</dbReference>
<proteinExistence type="predicted"/>
<gene>
    <name evidence="2" type="ORF">NCTC8181_02404</name>
</gene>
<sequence length="150" mass="16503">MKKIFTAILTIFSVSFMMFTIPHSVKADDVVVENNYDLGMVVTPSNDFVPIIGTIPRENVSRGMMRASSTGPTIVTYGPFVYNVKGSQLNSWAAKSLPGTQNLDAASRRAVLAKYGKINTGKTYAIRWYNRVETRVTSVNGMIVNVSCIN</sequence>
<evidence type="ECO:0000313" key="2">
    <source>
        <dbReference type="EMBL" id="SQA20054.1"/>
    </source>
</evidence>
<organism evidence="2 3">
    <name type="scientific">Streptococcus agalactiae</name>
    <dbReference type="NCBI Taxonomy" id="1311"/>
    <lineage>
        <taxon>Bacteria</taxon>
        <taxon>Bacillati</taxon>
        <taxon>Bacillota</taxon>
        <taxon>Bacilli</taxon>
        <taxon>Lactobacillales</taxon>
        <taxon>Streptococcaceae</taxon>
        <taxon>Streptococcus</taxon>
    </lineage>
</organism>
<feature type="chain" id="PRO_5031438499" evidence="1">
    <location>
        <begin position="28"/>
        <end position="150"/>
    </location>
</feature>
<protein>
    <submittedName>
        <fullName evidence="2">Uncharacterized protein</fullName>
    </submittedName>
</protein>
<reference evidence="2 3" key="1">
    <citation type="submission" date="2018-06" db="EMBL/GenBank/DDBJ databases">
        <authorList>
            <consortium name="Pathogen Informatics"/>
            <person name="Doyle S."/>
        </authorList>
    </citation>
    <scope>NUCLEOTIDE SEQUENCE [LARGE SCALE GENOMIC DNA]</scope>
    <source>
        <strain evidence="2 3">NCTC8181</strain>
    </source>
</reference>
<evidence type="ECO:0000313" key="3">
    <source>
        <dbReference type="Proteomes" id="UP000250200"/>
    </source>
</evidence>
<keyword evidence="1" id="KW-0732">Signal</keyword>
<comment type="caution">
    <text evidence="2">The sequence shown here is derived from an EMBL/GenBank/DDBJ whole genome shotgun (WGS) entry which is preliminary data.</text>
</comment>